<evidence type="ECO:0000256" key="6">
    <source>
        <dbReference type="ARBA" id="ARBA00023054"/>
    </source>
</evidence>
<dbReference type="InterPro" id="IPR032675">
    <property type="entry name" value="LRR_dom_sf"/>
</dbReference>
<dbReference type="InterPro" id="IPR055414">
    <property type="entry name" value="LRR_R13L4/SHOC2-like"/>
</dbReference>
<dbReference type="PANTHER" id="PTHR23155:SF1167">
    <property type="entry name" value="OS08G0412100 PROTEIN"/>
    <property type="match status" value="1"/>
</dbReference>
<dbReference type="PaxDb" id="4565-Traes_1DL_114FC7F3D.1"/>
<dbReference type="InterPro" id="IPR036388">
    <property type="entry name" value="WH-like_DNA-bd_sf"/>
</dbReference>
<dbReference type="Gramene" id="TraesARI1D03G00541370.1">
    <property type="protein sequence ID" value="TraesARI1D03G00541370.1"/>
    <property type="gene ID" value="TraesARI1D03G00541370"/>
</dbReference>
<dbReference type="Pfam" id="PF23598">
    <property type="entry name" value="LRR_14"/>
    <property type="match status" value="1"/>
</dbReference>
<dbReference type="AlphaFoldDB" id="A0A3B5ZZU4"/>
<feature type="domain" description="NB-ARC" evidence="7">
    <location>
        <begin position="177"/>
        <end position="344"/>
    </location>
</feature>
<dbReference type="Gramene" id="TraesROB_scaffold_035790_01G000500.1">
    <property type="protein sequence ID" value="TraesROB_scaffold_035790_01G000500.1"/>
    <property type="gene ID" value="TraesROB_scaffold_035790_01G000500"/>
</dbReference>
<evidence type="ECO:0000256" key="3">
    <source>
        <dbReference type="ARBA" id="ARBA00022737"/>
    </source>
</evidence>
<dbReference type="FunFam" id="1.10.10.10:FF:000322">
    <property type="entry name" value="Probable disease resistance protein At1g63360"/>
    <property type="match status" value="1"/>
</dbReference>
<dbReference type="Gramene" id="TraesJUL1D03G00538240.1">
    <property type="protein sequence ID" value="TraesJUL1D03G00538240.1"/>
    <property type="gene ID" value="TraesJUL1D03G00538240"/>
</dbReference>
<dbReference type="SUPFAM" id="SSF52058">
    <property type="entry name" value="L domain-like"/>
    <property type="match status" value="1"/>
</dbReference>
<dbReference type="Gramene" id="TraesSYM1D03G00542200.1">
    <property type="protein sequence ID" value="TraesSYM1D03G00542200.1"/>
    <property type="gene ID" value="TraesSYM1D03G00542200"/>
</dbReference>
<dbReference type="InterPro" id="IPR002182">
    <property type="entry name" value="NB-ARC"/>
</dbReference>
<dbReference type="Gramene" id="TraesCLE_scaffold_010273_01G000600.1">
    <property type="protein sequence ID" value="TraesCLE_scaffold_010273_01G000600.1"/>
    <property type="gene ID" value="TraesCLE_scaffold_010273_01G000600"/>
</dbReference>
<dbReference type="Gramene" id="TraesMAC1D03G00534660.1">
    <property type="protein sequence ID" value="TraesMAC1D03G00534660.1"/>
    <property type="gene ID" value="TraesMAC1D03G00534660"/>
</dbReference>
<evidence type="ECO:0000313" key="11">
    <source>
        <dbReference type="EnsemblPlants" id="TraesCS1D02G322339.1"/>
    </source>
</evidence>
<dbReference type="PRINTS" id="PR00364">
    <property type="entry name" value="DISEASERSIST"/>
</dbReference>
<evidence type="ECO:0000256" key="2">
    <source>
        <dbReference type="ARBA" id="ARBA00022614"/>
    </source>
</evidence>
<evidence type="ECO:0000259" key="9">
    <source>
        <dbReference type="Pfam" id="PF23559"/>
    </source>
</evidence>
<evidence type="ECO:0000313" key="12">
    <source>
        <dbReference type="Proteomes" id="UP000019116"/>
    </source>
</evidence>
<dbReference type="Proteomes" id="UP000019116">
    <property type="component" value="Chromosome 1D"/>
</dbReference>
<protein>
    <submittedName>
        <fullName evidence="11">Uncharacterized protein</fullName>
    </submittedName>
</protein>
<reference evidence="11" key="2">
    <citation type="submission" date="2018-10" db="UniProtKB">
        <authorList>
            <consortium name="EnsemblPlants"/>
        </authorList>
    </citation>
    <scope>IDENTIFICATION</scope>
</reference>
<organism evidence="11">
    <name type="scientific">Triticum aestivum</name>
    <name type="common">Wheat</name>
    <dbReference type="NCBI Taxonomy" id="4565"/>
    <lineage>
        <taxon>Eukaryota</taxon>
        <taxon>Viridiplantae</taxon>
        <taxon>Streptophyta</taxon>
        <taxon>Embryophyta</taxon>
        <taxon>Tracheophyta</taxon>
        <taxon>Spermatophyta</taxon>
        <taxon>Magnoliopsida</taxon>
        <taxon>Liliopsida</taxon>
        <taxon>Poales</taxon>
        <taxon>Poaceae</taxon>
        <taxon>BOP clade</taxon>
        <taxon>Pooideae</taxon>
        <taxon>Triticodae</taxon>
        <taxon>Triticeae</taxon>
        <taxon>Triticinae</taxon>
        <taxon>Triticum</taxon>
    </lineage>
</organism>
<dbReference type="EnsemblPlants" id="TraesCS1D02G322339.1">
    <property type="protein sequence ID" value="TraesCS1D02G322339.1"/>
    <property type="gene ID" value="TraesCS1D02G322339"/>
</dbReference>
<dbReference type="InterPro" id="IPR038005">
    <property type="entry name" value="RX-like_CC"/>
</dbReference>
<proteinExistence type="inferred from homology"/>
<evidence type="ECO:0000259" key="7">
    <source>
        <dbReference type="Pfam" id="PF00931"/>
    </source>
</evidence>
<keyword evidence="5" id="KW-0611">Plant defense</keyword>
<dbReference type="Gene3D" id="1.20.5.4130">
    <property type="match status" value="1"/>
</dbReference>
<keyword evidence="4" id="KW-0547">Nucleotide-binding</keyword>
<dbReference type="GO" id="GO:0009626">
    <property type="term" value="P:plant-type hypersensitive response"/>
    <property type="evidence" value="ECO:0007669"/>
    <property type="project" value="UniProtKB-ARBA"/>
</dbReference>
<sequence>MAHVVSASLGALGPLLVKLTGLLADEYGRLKSVRRQIMPLRYELASMEAAVRKYSMLEDPDIQVKQWISMVRELAYDIEDCIDIFIYRIGNGGRQSGFKDFFCNTTRQLKALGARRGIADQIDELKARIRHVKELKNSYNLDATTCSMSSHIAVDPRLCAIFAEETNLVGIDGPRDDLAKWIVDEKVIHSRVLSIVGFGGLGKTTLANEVYHKVQGHFDCRAFVSISQKPNIRKIINDLIYKLPHPDGFTNNSDIWDEITSIAKLRELLQDKRYLIIIDDLWCTQAWSTIKCALPENNCSSRIIATTRIRDVARSCCPSYYDCVYDMEALSDLHSEILFHKRTFGSENCCPNTLKEVSDKILKKCGGLPLAIITISSLLANKPVVKVEWEKVNKSIGSTLENNKSQEGMNSILCLSYNDLSPNLKTCLLYLSVFPEDYTIDRDKLVRRWIAEGFISEECGQCQQEVAENYFYELINKSLVQPVYIGYDGKASTCRVHDMMLDIIISKSVEDNFIIVVDGEGGQTCLPNHHGFIRRLSIQHIGRELSYALACKDLRHVRSLTATSSDCIKHLPSLVEFEALRVLDFEDCEGLDEYDMHNMDKLFNLKYLSYRCTGISKLPSGIVMLGELETLDLRDTCVQELSSGIVQLIKLQHLLVAVGTKIPNGIGVMRNLRVILGFNITRSPVAAVEDLGDLTRLSELDIYLDGGGPEEYKRLEQMLLSSLCKLSDGKLMSLRITRYGGSLEFLDSWSPLPFSLQIFYMSSDCYFVNVPKWIAPTLNSLTYLDINLTELTEKGLLAVGELPTLLCLELWLKTGPKDRLIIVKDMGFPSLREFSISGEAEAYVTFMKGAMPRLEKLGIPCLV</sequence>
<dbReference type="Gene3D" id="1.10.10.10">
    <property type="entry name" value="Winged helix-like DNA-binding domain superfamily/Winged helix DNA-binding domain"/>
    <property type="match status" value="1"/>
</dbReference>
<dbReference type="GO" id="GO:0042742">
    <property type="term" value="P:defense response to bacterium"/>
    <property type="evidence" value="ECO:0007669"/>
    <property type="project" value="UniProtKB-ARBA"/>
</dbReference>
<dbReference type="Gramene" id="TraesNOR1D03G00543240.1">
    <property type="protein sequence ID" value="TraesNOR1D03G00543240.1"/>
    <property type="gene ID" value="TraesNOR1D03G00543240"/>
</dbReference>
<dbReference type="Pfam" id="PF18052">
    <property type="entry name" value="Rx_N"/>
    <property type="match status" value="1"/>
</dbReference>
<evidence type="ECO:0000256" key="4">
    <source>
        <dbReference type="ARBA" id="ARBA00022741"/>
    </source>
</evidence>
<dbReference type="InterPro" id="IPR027417">
    <property type="entry name" value="P-loop_NTPase"/>
</dbReference>
<dbReference type="Pfam" id="PF00931">
    <property type="entry name" value="NB-ARC"/>
    <property type="match status" value="1"/>
</dbReference>
<dbReference type="Gene3D" id="1.10.8.430">
    <property type="entry name" value="Helical domain of apoptotic protease-activating factors"/>
    <property type="match status" value="1"/>
</dbReference>
<accession>A0A3B5ZZU4</accession>
<dbReference type="OrthoDB" id="786072at2759"/>
<name>A0A3B5ZZU4_WHEAT</name>
<dbReference type="SUPFAM" id="SSF52540">
    <property type="entry name" value="P-loop containing nucleoside triphosphate hydrolases"/>
    <property type="match status" value="1"/>
</dbReference>
<dbReference type="PANTHER" id="PTHR23155">
    <property type="entry name" value="DISEASE RESISTANCE PROTEIN RP"/>
    <property type="match status" value="1"/>
</dbReference>
<keyword evidence="6" id="KW-0175">Coiled coil</keyword>
<evidence type="ECO:0000259" key="10">
    <source>
        <dbReference type="Pfam" id="PF23598"/>
    </source>
</evidence>
<dbReference type="InterPro" id="IPR041118">
    <property type="entry name" value="Rx_N"/>
</dbReference>
<dbReference type="Gene3D" id="3.80.10.10">
    <property type="entry name" value="Ribonuclease Inhibitor"/>
    <property type="match status" value="1"/>
</dbReference>
<dbReference type="Gramene" id="TraesCS1D02G322339.1">
    <property type="protein sequence ID" value="TraesCS1D02G322339.1"/>
    <property type="gene ID" value="TraesCS1D02G322339"/>
</dbReference>
<dbReference type="SMR" id="A0A3B5ZZU4"/>
<feature type="domain" description="Disease resistance N-terminal" evidence="8">
    <location>
        <begin position="11"/>
        <end position="99"/>
    </location>
</feature>
<evidence type="ECO:0000256" key="1">
    <source>
        <dbReference type="ARBA" id="ARBA00008894"/>
    </source>
</evidence>
<dbReference type="InterPro" id="IPR044974">
    <property type="entry name" value="Disease_R_plants"/>
</dbReference>
<dbReference type="Gene3D" id="3.40.50.300">
    <property type="entry name" value="P-loop containing nucleotide triphosphate hydrolases"/>
    <property type="match status" value="1"/>
</dbReference>
<dbReference type="CDD" id="cd14798">
    <property type="entry name" value="RX-CC_like"/>
    <property type="match status" value="1"/>
</dbReference>
<feature type="domain" description="Disease resistance protein winged helix" evidence="9">
    <location>
        <begin position="433"/>
        <end position="504"/>
    </location>
</feature>
<dbReference type="InterPro" id="IPR042197">
    <property type="entry name" value="Apaf_helical"/>
</dbReference>
<evidence type="ECO:0000259" key="8">
    <source>
        <dbReference type="Pfam" id="PF18052"/>
    </source>
</evidence>
<dbReference type="Gramene" id="TraesCS1D03G0763800.1">
    <property type="protein sequence ID" value="TraesCS1D03G0763800.1.CDS"/>
    <property type="gene ID" value="TraesCS1D03G0763800"/>
</dbReference>
<dbReference type="InterPro" id="IPR058922">
    <property type="entry name" value="WHD_DRP"/>
</dbReference>
<comment type="similarity">
    <text evidence="1">Belongs to the disease resistance NB-LRR family.</text>
</comment>
<dbReference type="GO" id="GO:0043531">
    <property type="term" value="F:ADP binding"/>
    <property type="evidence" value="ECO:0007669"/>
    <property type="project" value="InterPro"/>
</dbReference>
<feature type="domain" description="Disease resistance R13L4/SHOC-2-like LRR" evidence="10">
    <location>
        <begin position="556"/>
        <end position="859"/>
    </location>
</feature>
<dbReference type="Gramene" id="TraesLAC1D03G00538680.1">
    <property type="protein sequence ID" value="TraesLAC1D03G00538680.1"/>
    <property type="gene ID" value="TraesLAC1D03G00538680"/>
</dbReference>
<dbReference type="FunFam" id="3.40.50.300:FF:001091">
    <property type="entry name" value="Probable disease resistance protein At1g61300"/>
    <property type="match status" value="1"/>
</dbReference>
<keyword evidence="3" id="KW-0677">Repeat</keyword>
<evidence type="ECO:0000256" key="5">
    <source>
        <dbReference type="ARBA" id="ARBA00022821"/>
    </source>
</evidence>
<dbReference type="GO" id="GO:0002758">
    <property type="term" value="P:innate immune response-activating signaling pathway"/>
    <property type="evidence" value="ECO:0007669"/>
    <property type="project" value="UniProtKB-ARBA"/>
</dbReference>
<reference evidence="11" key="1">
    <citation type="submission" date="2018-08" db="EMBL/GenBank/DDBJ databases">
        <authorList>
            <person name="Rossello M."/>
        </authorList>
    </citation>
    <scope>NUCLEOTIDE SEQUENCE [LARGE SCALE GENOMIC DNA]</scope>
    <source>
        <strain evidence="11">cv. Chinese Spring</strain>
    </source>
</reference>
<keyword evidence="2" id="KW-0433">Leucine-rich repeat</keyword>
<dbReference type="Pfam" id="PF23559">
    <property type="entry name" value="WHD_DRP"/>
    <property type="match status" value="1"/>
</dbReference>
<keyword evidence="12" id="KW-1185">Reference proteome</keyword>